<dbReference type="Pfam" id="PF06962">
    <property type="entry name" value="rRNA_methylase"/>
    <property type="match status" value="1"/>
</dbReference>
<dbReference type="EMBL" id="FNFK01000013">
    <property type="protein sequence ID" value="SDK11840.1"/>
    <property type="molecule type" value="Genomic_DNA"/>
</dbReference>
<dbReference type="PANTHER" id="PTHR35276">
    <property type="entry name" value="S-ADENOSYL-L-METHIONINE-DEPENDENT METHYLTRANSFERASES SUPERFAMILY PROTEIN"/>
    <property type="match status" value="1"/>
</dbReference>
<dbReference type="SUPFAM" id="SSF53335">
    <property type="entry name" value="S-adenosyl-L-methionine-dependent methyltransferases"/>
    <property type="match status" value="1"/>
</dbReference>
<sequence>MLQSALKFTHALLYQSVEDGDIVIDATVGNGNDTLLLADIVGPEGTVIGFDIQRDAISATQNRLNEADLNQRVQLIEAGHELVDSFSIKDSSIAAAVYNLGYLPKGDKSIITSPDTTIESLSKVLPLLKPGGLILIMVYYGHEGGAEEKEAVLSFAQSLPQKSYDVLQYAFINQKNSPPFLLAIEKK</sequence>
<dbReference type="GO" id="GO:0008168">
    <property type="term" value="F:methyltransferase activity"/>
    <property type="evidence" value="ECO:0007669"/>
    <property type="project" value="UniProtKB-KW"/>
</dbReference>
<dbReference type="Gene3D" id="3.40.50.150">
    <property type="entry name" value="Vaccinia Virus protein VP39"/>
    <property type="match status" value="1"/>
</dbReference>
<keyword evidence="1" id="KW-0808">Transferase</keyword>
<keyword evidence="2" id="KW-1185">Reference proteome</keyword>
<dbReference type="AlphaFoldDB" id="A0A1G8ZCF5"/>
<dbReference type="InterPro" id="IPR029063">
    <property type="entry name" value="SAM-dependent_MTases_sf"/>
</dbReference>
<dbReference type="PANTHER" id="PTHR35276:SF1">
    <property type="entry name" value="TRNA (MNM(5)S(2)U34)-METHYLTRANSFERASE, CHLOROPLASTIC"/>
    <property type="match status" value="1"/>
</dbReference>
<dbReference type="STRING" id="426701.SAMN04488098_101332"/>
<keyword evidence="1" id="KW-0489">Methyltransferase</keyword>
<accession>A0A1G8ZCF5</accession>
<dbReference type="InterPro" id="IPR010719">
    <property type="entry name" value="MnmM_MeTrfase"/>
</dbReference>
<name>A0A1G8ZCF5_9LACT</name>
<proteinExistence type="predicted"/>
<dbReference type="GO" id="GO:0032259">
    <property type="term" value="P:methylation"/>
    <property type="evidence" value="ECO:0007669"/>
    <property type="project" value="UniProtKB-KW"/>
</dbReference>
<evidence type="ECO:0000313" key="1">
    <source>
        <dbReference type="EMBL" id="SDK11840.1"/>
    </source>
</evidence>
<reference evidence="2" key="1">
    <citation type="submission" date="2016-10" db="EMBL/GenBank/DDBJ databases">
        <authorList>
            <person name="Varghese N."/>
            <person name="Submissions S."/>
        </authorList>
    </citation>
    <scope>NUCLEOTIDE SEQUENCE [LARGE SCALE GENOMIC DNA]</scope>
    <source>
        <strain evidence="2">DSM 19181</strain>
    </source>
</reference>
<protein>
    <submittedName>
        <fullName evidence="1">Putative rRNA methylase</fullName>
    </submittedName>
</protein>
<organism evidence="1 2">
    <name type="scientific">Alkalibacterium thalassium</name>
    <dbReference type="NCBI Taxonomy" id="426701"/>
    <lineage>
        <taxon>Bacteria</taxon>
        <taxon>Bacillati</taxon>
        <taxon>Bacillota</taxon>
        <taxon>Bacilli</taxon>
        <taxon>Lactobacillales</taxon>
        <taxon>Carnobacteriaceae</taxon>
        <taxon>Alkalibacterium</taxon>
    </lineage>
</organism>
<gene>
    <name evidence="1" type="ORF">SAMN04488098_101332</name>
</gene>
<dbReference type="CDD" id="cd02440">
    <property type="entry name" value="AdoMet_MTases"/>
    <property type="match status" value="1"/>
</dbReference>
<dbReference type="Proteomes" id="UP000199433">
    <property type="component" value="Unassembled WGS sequence"/>
</dbReference>
<evidence type="ECO:0000313" key="2">
    <source>
        <dbReference type="Proteomes" id="UP000199433"/>
    </source>
</evidence>